<dbReference type="Proteomes" id="UP000747542">
    <property type="component" value="Unassembled WGS sequence"/>
</dbReference>
<accession>A0A8J5T4U7</accession>
<feature type="non-terminal residue" evidence="1">
    <location>
        <position position="1"/>
    </location>
</feature>
<organism evidence="1 2">
    <name type="scientific">Homarus americanus</name>
    <name type="common">American lobster</name>
    <dbReference type="NCBI Taxonomy" id="6706"/>
    <lineage>
        <taxon>Eukaryota</taxon>
        <taxon>Metazoa</taxon>
        <taxon>Ecdysozoa</taxon>
        <taxon>Arthropoda</taxon>
        <taxon>Crustacea</taxon>
        <taxon>Multicrustacea</taxon>
        <taxon>Malacostraca</taxon>
        <taxon>Eumalacostraca</taxon>
        <taxon>Eucarida</taxon>
        <taxon>Decapoda</taxon>
        <taxon>Pleocyemata</taxon>
        <taxon>Astacidea</taxon>
        <taxon>Nephropoidea</taxon>
        <taxon>Nephropidae</taxon>
        <taxon>Homarus</taxon>
    </lineage>
</organism>
<protein>
    <submittedName>
        <fullName evidence="1">Putative RNA-directed DNA polymerase from mobile element jockey-like 101</fullName>
    </submittedName>
</protein>
<evidence type="ECO:0000313" key="2">
    <source>
        <dbReference type="Proteomes" id="UP000747542"/>
    </source>
</evidence>
<keyword evidence="2" id="KW-1185">Reference proteome</keyword>
<sequence length="246" mass="28271">MLHLPATQYTNCQEGFGFINSSTSFLVILRPPDTTVSRWRLDKVDWDLFKGLAKVDRSIEEFPSVDEVDEYLASLLQWAGHCSITWTSGRVACWPVLWWSEECRQAVVEWRRAYGRYWCHRAEFYHVAYKQATAQACRVLKICSSPVWKSVQKIAVLRANDGSSVTTPQEVAELFGTAFAGVFMAARSPEFKRVCRVEKSQALDFGVGHVAEHRMQFTLDKVSHWTTGHGFRFSRLRTIAMHFCHL</sequence>
<keyword evidence="1" id="KW-0808">Transferase</keyword>
<reference evidence="1" key="1">
    <citation type="journal article" date="2021" name="Sci. Adv.">
        <title>The American lobster genome reveals insights on longevity, neural, and immune adaptations.</title>
        <authorList>
            <person name="Polinski J.M."/>
            <person name="Zimin A.V."/>
            <person name="Clark K.F."/>
            <person name="Kohn A.B."/>
            <person name="Sadowski N."/>
            <person name="Timp W."/>
            <person name="Ptitsyn A."/>
            <person name="Khanna P."/>
            <person name="Romanova D.Y."/>
            <person name="Williams P."/>
            <person name="Greenwood S.J."/>
            <person name="Moroz L.L."/>
            <person name="Walt D.R."/>
            <person name="Bodnar A.G."/>
        </authorList>
    </citation>
    <scope>NUCLEOTIDE SEQUENCE</scope>
    <source>
        <strain evidence="1">GMGI-L3</strain>
    </source>
</reference>
<dbReference type="GO" id="GO:0003964">
    <property type="term" value="F:RNA-directed DNA polymerase activity"/>
    <property type="evidence" value="ECO:0007669"/>
    <property type="project" value="UniProtKB-KW"/>
</dbReference>
<dbReference type="AlphaFoldDB" id="A0A8J5T4U7"/>
<evidence type="ECO:0000313" key="1">
    <source>
        <dbReference type="EMBL" id="KAG7172994.1"/>
    </source>
</evidence>
<proteinExistence type="predicted"/>
<keyword evidence="1" id="KW-0548">Nucleotidyltransferase</keyword>
<gene>
    <name evidence="1" type="ORF">Hamer_G008510</name>
</gene>
<name>A0A8J5T4U7_HOMAM</name>
<dbReference type="EMBL" id="JAHLQT010010178">
    <property type="protein sequence ID" value="KAG7172994.1"/>
    <property type="molecule type" value="Genomic_DNA"/>
</dbReference>
<comment type="caution">
    <text evidence="1">The sequence shown here is derived from an EMBL/GenBank/DDBJ whole genome shotgun (WGS) entry which is preliminary data.</text>
</comment>
<keyword evidence="1" id="KW-0695">RNA-directed DNA polymerase</keyword>